<protein>
    <submittedName>
        <fullName evidence="2">Aste57867_24038 protein</fullName>
    </submittedName>
</protein>
<gene>
    <name evidence="2" type="primary">Aste57867_24038</name>
    <name evidence="1" type="ORF">As57867_023965</name>
    <name evidence="2" type="ORF">ASTE57867_24038</name>
</gene>
<organism evidence="2 3">
    <name type="scientific">Aphanomyces stellatus</name>
    <dbReference type="NCBI Taxonomy" id="120398"/>
    <lineage>
        <taxon>Eukaryota</taxon>
        <taxon>Sar</taxon>
        <taxon>Stramenopiles</taxon>
        <taxon>Oomycota</taxon>
        <taxon>Saprolegniomycetes</taxon>
        <taxon>Saprolegniales</taxon>
        <taxon>Verrucalvaceae</taxon>
        <taxon>Aphanomyces</taxon>
    </lineage>
</organism>
<name>A0A485LQY4_9STRA</name>
<dbReference type="EMBL" id="CAADRA010007364">
    <property type="protein sequence ID" value="VFU00681.1"/>
    <property type="molecule type" value="Genomic_DNA"/>
</dbReference>
<sequence length="153" mass="16067">MAKVEVHAVKTTKCPQVPILDGFYNPAVRPGLIAPPTYLRGLTTTTYVITAAAFVYLVYAGATSTQDVTVTITSPTGTVPGFTCKSLGTYTGTPYRCGFDGQAVTQPLCNPSTAPVNCPANTVCPAGAAISMYSSVVAWQVDMTNVHFDSYAD</sequence>
<accession>A0A485LQY4</accession>
<reference evidence="2 3" key="1">
    <citation type="submission" date="2019-03" db="EMBL/GenBank/DDBJ databases">
        <authorList>
            <person name="Gaulin E."/>
            <person name="Dumas B."/>
        </authorList>
    </citation>
    <scope>NUCLEOTIDE SEQUENCE [LARGE SCALE GENOMIC DNA]</scope>
    <source>
        <strain evidence="2">CBS 568.67</strain>
    </source>
</reference>
<dbReference type="AlphaFoldDB" id="A0A485LQY4"/>
<keyword evidence="3" id="KW-1185">Reference proteome</keyword>
<evidence type="ECO:0000313" key="1">
    <source>
        <dbReference type="EMBL" id="KAF0683957.1"/>
    </source>
</evidence>
<dbReference type="Proteomes" id="UP000332933">
    <property type="component" value="Unassembled WGS sequence"/>
</dbReference>
<reference evidence="1" key="2">
    <citation type="submission" date="2019-06" db="EMBL/GenBank/DDBJ databases">
        <title>Genomics analysis of Aphanomyces spp. identifies a new class of oomycete effector associated with host adaptation.</title>
        <authorList>
            <person name="Gaulin E."/>
        </authorList>
    </citation>
    <scope>NUCLEOTIDE SEQUENCE</scope>
    <source>
        <strain evidence="1">CBS 578.67</strain>
    </source>
</reference>
<evidence type="ECO:0000313" key="2">
    <source>
        <dbReference type="EMBL" id="VFU00681.1"/>
    </source>
</evidence>
<evidence type="ECO:0000313" key="3">
    <source>
        <dbReference type="Proteomes" id="UP000332933"/>
    </source>
</evidence>
<dbReference type="EMBL" id="VJMH01007338">
    <property type="protein sequence ID" value="KAF0683957.1"/>
    <property type="molecule type" value="Genomic_DNA"/>
</dbReference>
<proteinExistence type="predicted"/>